<keyword evidence="1" id="KW-0378">Hydrolase</keyword>
<accession>A0ACC6TQ31</accession>
<protein>
    <submittedName>
        <fullName evidence="1">Type-4 uracil-DNA glycosylase</fullName>
        <ecNumber evidence="1">3.2.2.27</ecNumber>
    </submittedName>
</protein>
<name>A0ACC6TQ31_9CREN</name>
<reference evidence="1" key="1">
    <citation type="submission" date="2024-07" db="EMBL/GenBank/DDBJ databases">
        <title>Metagenome and Metagenome-Assembled Genomes of Archaea from a hot spring from the geothermal field of Los Azufres, Mexico.</title>
        <authorList>
            <person name="Marin-Paredes R."/>
            <person name="Martinez-Romero E."/>
            <person name="Servin-Garciduenas L.E."/>
        </authorList>
    </citation>
    <scope>NUCLEOTIDE SEQUENCE</scope>
    <source>
        <strain evidence="1">AZ1-454</strain>
    </source>
</reference>
<proteinExistence type="predicted"/>
<dbReference type="EMBL" id="JZWS03000009">
    <property type="protein sequence ID" value="MEW9491967.1"/>
    <property type="molecule type" value="Genomic_DNA"/>
</dbReference>
<gene>
    <name evidence="1" type="primary">udg</name>
    <name evidence="1" type="ORF">TQ35_0007200</name>
</gene>
<organism evidence="1 2">
    <name type="scientific">Candidatus Aramenus sulfurataquae</name>
    <dbReference type="NCBI Taxonomy" id="1326980"/>
    <lineage>
        <taxon>Archaea</taxon>
        <taxon>Thermoproteota</taxon>
        <taxon>Thermoprotei</taxon>
        <taxon>Sulfolobales</taxon>
        <taxon>Sulfolobaceae</taxon>
        <taxon>Candidatus Aramenus</taxon>
    </lineage>
</organism>
<dbReference type="EC" id="3.2.2.27" evidence="1"/>
<keyword evidence="1" id="KW-0326">Glycosidase</keyword>
<comment type="caution">
    <text evidence="1">The sequence shown here is derived from an EMBL/GenBank/DDBJ whole genome shotgun (WGS) entry which is preliminary data.</text>
</comment>
<sequence length="214" mass="23939">MDIDQLAKTIRACKKCKLSLTRRNAVPGEGNPHSDVMIIGEAPGATEDETGRPFVGSAGKLLDQLLKRIGLDRDKVYITNLVKCRPPNNRDPDEEEITACSPYLDLQIALIKPKVIVTLGNHSTSYILGKIGVKDVKISRVRGRFYDWRDLNVLVFPTYHPAAALYNPRLKRVLEEDFDTLGRRISSKRVTIDSFFDKNGLGNKEQEGNSNSSK</sequence>
<dbReference type="Proteomes" id="UP000053480">
    <property type="component" value="Unassembled WGS sequence"/>
</dbReference>
<evidence type="ECO:0000313" key="2">
    <source>
        <dbReference type="Proteomes" id="UP000053480"/>
    </source>
</evidence>
<evidence type="ECO:0000313" key="1">
    <source>
        <dbReference type="EMBL" id="MEW9491967.1"/>
    </source>
</evidence>